<protein>
    <submittedName>
        <fullName evidence="1">Uncharacterized protein</fullName>
    </submittedName>
</protein>
<evidence type="ECO:0000313" key="2">
    <source>
        <dbReference type="Proteomes" id="UP000887116"/>
    </source>
</evidence>
<dbReference type="EMBL" id="BMAO01011618">
    <property type="protein sequence ID" value="GFQ74978.1"/>
    <property type="molecule type" value="Genomic_DNA"/>
</dbReference>
<gene>
    <name evidence="1" type="ORF">TNCT_248761</name>
</gene>
<accession>A0A8X6FAA1</accession>
<evidence type="ECO:0000313" key="1">
    <source>
        <dbReference type="EMBL" id="GFQ74978.1"/>
    </source>
</evidence>
<organism evidence="1 2">
    <name type="scientific">Trichonephila clavata</name>
    <name type="common">Joro spider</name>
    <name type="synonym">Nephila clavata</name>
    <dbReference type="NCBI Taxonomy" id="2740835"/>
    <lineage>
        <taxon>Eukaryota</taxon>
        <taxon>Metazoa</taxon>
        <taxon>Ecdysozoa</taxon>
        <taxon>Arthropoda</taxon>
        <taxon>Chelicerata</taxon>
        <taxon>Arachnida</taxon>
        <taxon>Araneae</taxon>
        <taxon>Araneomorphae</taxon>
        <taxon>Entelegynae</taxon>
        <taxon>Araneoidea</taxon>
        <taxon>Nephilidae</taxon>
        <taxon>Trichonephila</taxon>
    </lineage>
</organism>
<dbReference type="AlphaFoldDB" id="A0A8X6FAA1"/>
<reference evidence="1" key="1">
    <citation type="submission" date="2020-07" db="EMBL/GenBank/DDBJ databases">
        <title>Multicomponent nature underlies the extraordinary mechanical properties of spider dragline silk.</title>
        <authorList>
            <person name="Kono N."/>
            <person name="Nakamura H."/>
            <person name="Mori M."/>
            <person name="Yoshida Y."/>
            <person name="Ohtoshi R."/>
            <person name="Malay A.D."/>
            <person name="Moran D.A.P."/>
            <person name="Tomita M."/>
            <person name="Numata K."/>
            <person name="Arakawa K."/>
        </authorList>
    </citation>
    <scope>NUCLEOTIDE SEQUENCE</scope>
</reference>
<dbReference type="Proteomes" id="UP000887116">
    <property type="component" value="Unassembled WGS sequence"/>
</dbReference>
<keyword evidence="2" id="KW-1185">Reference proteome</keyword>
<name>A0A8X6FAA1_TRICU</name>
<sequence length="99" mass="10942">MILIVETFNMSLICTVKTILLRLRCSEVPHVMDIGHTCTGDLNFLNSLYFPNGGRGQSGIVILLPWPLANCPTDSTPSPAGAPPIFPPYFFNFQYSQSH</sequence>
<comment type="caution">
    <text evidence="1">The sequence shown here is derived from an EMBL/GenBank/DDBJ whole genome shotgun (WGS) entry which is preliminary data.</text>
</comment>
<proteinExistence type="predicted"/>